<dbReference type="Pfam" id="PF02588">
    <property type="entry name" value="YitT_membrane"/>
    <property type="match status" value="1"/>
</dbReference>
<dbReference type="PANTHER" id="PTHR33545">
    <property type="entry name" value="UPF0750 MEMBRANE PROTEIN YITT-RELATED"/>
    <property type="match status" value="1"/>
</dbReference>
<comment type="caution">
    <text evidence="8">The sequence shown here is derived from an EMBL/GenBank/DDBJ whole genome shotgun (WGS) entry which is preliminary data.</text>
</comment>
<feature type="transmembrane region" description="Helical" evidence="6">
    <location>
        <begin position="16"/>
        <end position="34"/>
    </location>
</feature>
<dbReference type="InterPro" id="IPR003740">
    <property type="entry name" value="YitT"/>
</dbReference>
<dbReference type="EMBL" id="JACOOR010000001">
    <property type="protein sequence ID" value="MBC5658513.1"/>
    <property type="molecule type" value="Genomic_DNA"/>
</dbReference>
<sequence>MSRFKIHITRNTLKNYLFMVVGTALMAFSIASVFDPVSLITGGFSGLSIIVRQLTEPLVPGGIPLSVTNLALNIPFLLLTVKLKGFRYLLRTGFATVALSFWLSVLPVIPIAEGDLLLSALYGGLFMGAGIGLVFVAQSTTGGTDLIAALIQHFLPSYSISTLMWILDTLIVLLGAYLFGIQMTLYAIIAIYLTSHVADGLIEGLKFSKAAFIITGKPDELSATLMQELDRGVTGISAMGMYSREAKNMLLCVVARKQIVQLKELAKECDPGAFVIVTDVREVLGEGFIER</sequence>
<feature type="domain" description="DUF2179" evidence="7">
    <location>
        <begin position="231"/>
        <end position="285"/>
    </location>
</feature>
<evidence type="ECO:0000256" key="6">
    <source>
        <dbReference type="SAM" id="Phobius"/>
    </source>
</evidence>
<keyword evidence="3 6" id="KW-0812">Transmembrane</keyword>
<keyword evidence="2" id="KW-1003">Cell membrane</keyword>
<evidence type="ECO:0000313" key="9">
    <source>
        <dbReference type="Proteomes" id="UP000649345"/>
    </source>
</evidence>
<dbReference type="InterPro" id="IPR051461">
    <property type="entry name" value="UPF0750_membrane"/>
</dbReference>
<comment type="subcellular location">
    <subcellularLocation>
        <location evidence="1">Cell membrane</location>
        <topology evidence="1">Multi-pass membrane protein</topology>
    </subcellularLocation>
</comment>
<feature type="transmembrane region" description="Helical" evidence="6">
    <location>
        <begin position="62"/>
        <end position="81"/>
    </location>
</feature>
<feature type="transmembrane region" description="Helical" evidence="6">
    <location>
        <begin position="88"/>
        <end position="110"/>
    </location>
</feature>
<reference evidence="8" key="1">
    <citation type="submission" date="2020-08" db="EMBL/GenBank/DDBJ databases">
        <title>Genome public.</title>
        <authorList>
            <person name="Liu C."/>
            <person name="Sun Q."/>
        </authorList>
    </citation>
    <scope>NUCLEOTIDE SEQUENCE</scope>
    <source>
        <strain evidence="8">NSJ-68</strain>
    </source>
</reference>
<keyword evidence="5 6" id="KW-0472">Membrane</keyword>
<organism evidence="8 9">
    <name type="scientific">Anaerosacchariphilus hominis</name>
    <dbReference type="NCBI Taxonomy" id="2763017"/>
    <lineage>
        <taxon>Bacteria</taxon>
        <taxon>Bacillati</taxon>
        <taxon>Bacillota</taxon>
        <taxon>Clostridia</taxon>
        <taxon>Lachnospirales</taxon>
        <taxon>Lachnospiraceae</taxon>
        <taxon>Anaerosacchariphilus</taxon>
    </lineage>
</organism>
<dbReference type="PANTHER" id="PTHR33545:SF9">
    <property type="entry name" value="UPF0750 MEMBRANE PROTEIN YITE"/>
    <property type="match status" value="1"/>
</dbReference>
<dbReference type="InterPro" id="IPR015867">
    <property type="entry name" value="N-reg_PII/ATP_PRibTrfase_C"/>
</dbReference>
<evidence type="ECO:0000256" key="5">
    <source>
        <dbReference type="ARBA" id="ARBA00023136"/>
    </source>
</evidence>
<evidence type="ECO:0000259" key="7">
    <source>
        <dbReference type="Pfam" id="PF10035"/>
    </source>
</evidence>
<dbReference type="GO" id="GO:0005886">
    <property type="term" value="C:plasma membrane"/>
    <property type="evidence" value="ECO:0007669"/>
    <property type="project" value="UniProtKB-SubCell"/>
</dbReference>
<evidence type="ECO:0000256" key="1">
    <source>
        <dbReference type="ARBA" id="ARBA00004651"/>
    </source>
</evidence>
<name>A0A923LA35_9FIRM</name>
<keyword evidence="9" id="KW-1185">Reference proteome</keyword>
<keyword evidence="4 6" id="KW-1133">Transmembrane helix</keyword>
<dbReference type="AlphaFoldDB" id="A0A923LA35"/>
<dbReference type="CDD" id="cd16380">
    <property type="entry name" value="YitT_C"/>
    <property type="match status" value="1"/>
</dbReference>
<dbReference type="Pfam" id="PF10035">
    <property type="entry name" value="DUF2179"/>
    <property type="match status" value="1"/>
</dbReference>
<evidence type="ECO:0000256" key="2">
    <source>
        <dbReference type="ARBA" id="ARBA00022475"/>
    </source>
</evidence>
<dbReference type="RefSeq" id="WP_186872777.1">
    <property type="nucleotide sequence ID" value="NZ_JACOOR010000001.1"/>
</dbReference>
<proteinExistence type="predicted"/>
<evidence type="ECO:0000313" key="8">
    <source>
        <dbReference type="EMBL" id="MBC5658513.1"/>
    </source>
</evidence>
<feature type="transmembrane region" description="Helical" evidence="6">
    <location>
        <begin position="116"/>
        <end position="137"/>
    </location>
</feature>
<dbReference type="Gene3D" id="3.30.70.120">
    <property type="match status" value="1"/>
</dbReference>
<dbReference type="InterPro" id="IPR019264">
    <property type="entry name" value="DUF2179"/>
</dbReference>
<evidence type="ECO:0000256" key="4">
    <source>
        <dbReference type="ARBA" id="ARBA00022989"/>
    </source>
</evidence>
<protein>
    <submittedName>
        <fullName evidence="8">YitT family protein</fullName>
    </submittedName>
</protein>
<evidence type="ECO:0000256" key="3">
    <source>
        <dbReference type="ARBA" id="ARBA00022692"/>
    </source>
</evidence>
<gene>
    <name evidence="8" type="ORF">H8S44_01765</name>
</gene>
<accession>A0A923LA35</accession>
<dbReference type="Proteomes" id="UP000649345">
    <property type="component" value="Unassembled WGS sequence"/>
</dbReference>
<dbReference type="PIRSF" id="PIRSF006483">
    <property type="entry name" value="Membrane_protein_YitT"/>
    <property type="match status" value="1"/>
</dbReference>